<name>A0A194VH12_CYTMA</name>
<keyword evidence="2" id="KW-0472">Membrane</keyword>
<dbReference type="OrthoDB" id="10262359at2759"/>
<feature type="compositionally biased region" description="Low complexity" evidence="1">
    <location>
        <begin position="198"/>
        <end position="219"/>
    </location>
</feature>
<keyword evidence="5" id="KW-1185">Reference proteome</keyword>
<dbReference type="EMBL" id="KN714856">
    <property type="protein sequence ID" value="KUI63066.1"/>
    <property type="molecule type" value="Genomic_DNA"/>
</dbReference>
<dbReference type="PROSITE" id="PS50076">
    <property type="entry name" value="DNAJ_2"/>
    <property type="match status" value="1"/>
</dbReference>
<keyword evidence="2" id="KW-1133">Transmembrane helix</keyword>
<evidence type="ECO:0000256" key="1">
    <source>
        <dbReference type="SAM" id="MobiDB-lite"/>
    </source>
</evidence>
<dbReference type="PANTHER" id="PTHR44825">
    <property type="match status" value="1"/>
</dbReference>
<dbReference type="InterPro" id="IPR036869">
    <property type="entry name" value="J_dom_sf"/>
</dbReference>
<dbReference type="CDD" id="cd06257">
    <property type="entry name" value="DnaJ"/>
    <property type="match status" value="1"/>
</dbReference>
<feature type="transmembrane region" description="Helical" evidence="2">
    <location>
        <begin position="21"/>
        <end position="41"/>
    </location>
</feature>
<dbReference type="Pfam" id="PF00226">
    <property type="entry name" value="DnaJ"/>
    <property type="match status" value="1"/>
</dbReference>
<evidence type="ECO:0000313" key="4">
    <source>
        <dbReference type="EMBL" id="KUI63066.1"/>
    </source>
</evidence>
<evidence type="ECO:0000313" key="5">
    <source>
        <dbReference type="Proteomes" id="UP000078576"/>
    </source>
</evidence>
<dbReference type="InterPro" id="IPR001623">
    <property type="entry name" value="DnaJ_domain"/>
</dbReference>
<feature type="domain" description="J" evidence="3">
    <location>
        <begin position="61"/>
        <end position="124"/>
    </location>
</feature>
<proteinExistence type="predicted"/>
<feature type="region of interest" description="Disordered" evidence="1">
    <location>
        <begin position="148"/>
        <end position="221"/>
    </location>
</feature>
<dbReference type="AlphaFoldDB" id="A0A194VH12"/>
<dbReference type="InterPro" id="IPR052763">
    <property type="entry name" value="DnaJ_C4"/>
</dbReference>
<dbReference type="Proteomes" id="UP000078576">
    <property type="component" value="Unassembled WGS sequence"/>
</dbReference>
<sequence length="268" mass="30845">MAPRRAARRPFRDQKERETERHLFLTAFILVFATVTFLSLVSQVSTSRKAKTSPTYASYETAYMTLGVNPMATSSEITDAWRRRSEETHPDKIGHENFEEYYSVQTAYYNLYIDHQRCSYDHLRKINGVWADKYQECTDLLIQHHRAQSAQEAEKKRAYEERARKEHEASEACTSEEPLCEEYREETSGEVPYKNATFEEGGQRTEQGFGGTETQTNETPPHSVPFASPDFSLGFTIGGLAARPSIVVRAVELFDRVLVVILRNWVRL</sequence>
<keyword evidence="2" id="KW-0812">Transmembrane</keyword>
<protein>
    <submittedName>
        <fullName evidence="4">Chaperone protein DnaJ</fullName>
    </submittedName>
</protein>
<dbReference type="Gene3D" id="1.10.287.110">
    <property type="entry name" value="DnaJ domain"/>
    <property type="match status" value="1"/>
</dbReference>
<dbReference type="PANTHER" id="PTHR44825:SF1">
    <property type="entry name" value="DNAJ HOMOLOG SUBFAMILY C MEMBER 4"/>
    <property type="match status" value="1"/>
</dbReference>
<accession>A0A194VH12</accession>
<evidence type="ECO:0000256" key="2">
    <source>
        <dbReference type="SAM" id="Phobius"/>
    </source>
</evidence>
<gene>
    <name evidence="4" type="ORF">VP1G_10188</name>
</gene>
<feature type="compositionally biased region" description="Basic and acidic residues" evidence="1">
    <location>
        <begin position="152"/>
        <end position="170"/>
    </location>
</feature>
<reference evidence="5" key="1">
    <citation type="submission" date="2014-12" db="EMBL/GenBank/DDBJ databases">
        <title>Genome Sequence of Valsa Canker Pathogens Uncovers a Specific Adaption of Colonization on Woody Bark.</title>
        <authorList>
            <person name="Yin Z."/>
            <person name="Liu H."/>
            <person name="Gao X."/>
            <person name="Li Z."/>
            <person name="Song N."/>
            <person name="Ke X."/>
            <person name="Dai Q."/>
            <person name="Wu Y."/>
            <person name="Sun Y."/>
            <person name="Xu J.-R."/>
            <person name="Kang Z.K."/>
            <person name="Wang L."/>
            <person name="Huang L."/>
        </authorList>
    </citation>
    <scope>NUCLEOTIDE SEQUENCE [LARGE SCALE GENOMIC DNA]</scope>
    <source>
        <strain evidence="5">SXYL134</strain>
    </source>
</reference>
<organism evidence="4 5">
    <name type="scientific">Cytospora mali</name>
    <name type="common">Apple Valsa canker fungus</name>
    <name type="synonym">Valsa mali</name>
    <dbReference type="NCBI Taxonomy" id="578113"/>
    <lineage>
        <taxon>Eukaryota</taxon>
        <taxon>Fungi</taxon>
        <taxon>Dikarya</taxon>
        <taxon>Ascomycota</taxon>
        <taxon>Pezizomycotina</taxon>
        <taxon>Sordariomycetes</taxon>
        <taxon>Sordariomycetidae</taxon>
        <taxon>Diaporthales</taxon>
        <taxon>Cytosporaceae</taxon>
        <taxon>Cytospora</taxon>
    </lineage>
</organism>
<dbReference type="SUPFAM" id="SSF46565">
    <property type="entry name" value="Chaperone J-domain"/>
    <property type="match status" value="1"/>
</dbReference>
<evidence type="ECO:0000259" key="3">
    <source>
        <dbReference type="PROSITE" id="PS50076"/>
    </source>
</evidence>